<dbReference type="AlphaFoldDB" id="A0A917P4H9"/>
<dbReference type="EMBL" id="BMQA01000067">
    <property type="protein sequence ID" value="GGJ61325.1"/>
    <property type="molecule type" value="Genomic_DNA"/>
</dbReference>
<keyword evidence="2" id="KW-1185">Reference proteome</keyword>
<reference evidence="1" key="1">
    <citation type="journal article" date="2014" name="Int. J. Syst. Evol. Microbiol.">
        <title>Complete genome sequence of Corynebacterium casei LMG S-19264T (=DSM 44701T), isolated from a smear-ripened cheese.</title>
        <authorList>
            <consortium name="US DOE Joint Genome Institute (JGI-PGF)"/>
            <person name="Walter F."/>
            <person name="Albersmeier A."/>
            <person name="Kalinowski J."/>
            <person name="Ruckert C."/>
        </authorList>
    </citation>
    <scope>NUCLEOTIDE SEQUENCE</scope>
    <source>
        <strain evidence="1">JCM 3086</strain>
    </source>
</reference>
<name>A0A917P4H9_9ACTN</name>
<evidence type="ECO:0000313" key="1">
    <source>
        <dbReference type="EMBL" id="GGJ61325.1"/>
    </source>
</evidence>
<dbReference type="Proteomes" id="UP000657574">
    <property type="component" value="Unassembled WGS sequence"/>
</dbReference>
<dbReference type="RefSeq" id="WP_189316671.1">
    <property type="nucleotide sequence ID" value="NZ_BMQA01000067.1"/>
</dbReference>
<comment type="caution">
    <text evidence="1">The sequence shown here is derived from an EMBL/GenBank/DDBJ whole genome shotgun (WGS) entry which is preliminary data.</text>
</comment>
<gene>
    <name evidence="1" type="ORF">GCM10010121_084860</name>
</gene>
<evidence type="ECO:0000313" key="2">
    <source>
        <dbReference type="Proteomes" id="UP000657574"/>
    </source>
</evidence>
<reference evidence="1" key="2">
    <citation type="submission" date="2020-09" db="EMBL/GenBank/DDBJ databases">
        <authorList>
            <person name="Sun Q."/>
            <person name="Ohkuma M."/>
        </authorList>
    </citation>
    <scope>NUCLEOTIDE SEQUENCE</scope>
    <source>
        <strain evidence="1">JCM 3086</strain>
    </source>
</reference>
<protein>
    <submittedName>
        <fullName evidence="1">Uncharacterized protein</fullName>
    </submittedName>
</protein>
<organism evidence="1 2">
    <name type="scientific">Streptomyces brasiliensis</name>
    <dbReference type="NCBI Taxonomy" id="1954"/>
    <lineage>
        <taxon>Bacteria</taxon>
        <taxon>Bacillati</taxon>
        <taxon>Actinomycetota</taxon>
        <taxon>Actinomycetes</taxon>
        <taxon>Kitasatosporales</taxon>
        <taxon>Streptomycetaceae</taxon>
        <taxon>Streptomyces</taxon>
    </lineage>
</organism>
<accession>A0A917P4H9</accession>
<proteinExistence type="predicted"/>
<sequence>MTNVVGGAEAPALRRVFCLARREKILPPAGGVPTASLPSVYAPSGMSRGTHHDNAGVIL</sequence>